<dbReference type="EMBL" id="JBHTON010000007">
    <property type="protein sequence ID" value="MFD1484309.1"/>
    <property type="molecule type" value="Genomic_DNA"/>
</dbReference>
<keyword evidence="2 7" id="KW-0812">Transmembrane</keyword>
<dbReference type="InterPro" id="IPR003770">
    <property type="entry name" value="MLTG-like"/>
</dbReference>
<keyword evidence="9" id="KW-1185">Reference proteome</keyword>
<comment type="similarity">
    <text evidence="7">Belongs to the transglycosylase MltG family.</text>
</comment>
<keyword evidence="3 7" id="KW-1133">Transmembrane helix</keyword>
<evidence type="ECO:0000256" key="7">
    <source>
        <dbReference type="HAMAP-Rule" id="MF_02065"/>
    </source>
</evidence>
<evidence type="ECO:0000256" key="4">
    <source>
        <dbReference type="ARBA" id="ARBA00023136"/>
    </source>
</evidence>
<keyword evidence="5 7" id="KW-0456">Lyase</keyword>
<reference evidence="9" key="1">
    <citation type="journal article" date="2019" name="Int. J. Syst. Evol. Microbiol.">
        <title>The Global Catalogue of Microorganisms (GCM) 10K type strain sequencing project: providing services to taxonomists for standard genome sequencing and annotation.</title>
        <authorList>
            <consortium name="The Broad Institute Genomics Platform"/>
            <consortium name="The Broad Institute Genome Sequencing Center for Infectious Disease"/>
            <person name="Wu L."/>
            <person name="Ma J."/>
        </authorList>
    </citation>
    <scope>NUCLEOTIDE SEQUENCE [LARGE SCALE GENOMIC DNA]</scope>
    <source>
        <strain evidence="9">CCM 8903</strain>
    </source>
</reference>
<proteinExistence type="inferred from homology"/>
<dbReference type="HAMAP" id="MF_02065">
    <property type="entry name" value="MltG"/>
    <property type="match status" value="1"/>
</dbReference>
<feature type="site" description="Important for catalytic activity" evidence="7">
    <location>
        <position position="267"/>
    </location>
</feature>
<organism evidence="8 9">
    <name type="scientific">Lacticaseibacillus baoqingensis</name>
    <dbReference type="NCBI Taxonomy" id="2486013"/>
    <lineage>
        <taxon>Bacteria</taxon>
        <taxon>Bacillati</taxon>
        <taxon>Bacillota</taxon>
        <taxon>Bacilli</taxon>
        <taxon>Lactobacillales</taxon>
        <taxon>Lactobacillaceae</taxon>
        <taxon>Lacticaseibacillus</taxon>
    </lineage>
</organism>
<keyword evidence="6 7" id="KW-0961">Cell wall biogenesis/degradation</keyword>
<evidence type="ECO:0000256" key="2">
    <source>
        <dbReference type="ARBA" id="ARBA00022692"/>
    </source>
</evidence>
<evidence type="ECO:0000256" key="1">
    <source>
        <dbReference type="ARBA" id="ARBA00022475"/>
    </source>
</evidence>
<protein>
    <recommendedName>
        <fullName evidence="7">Endolytic murein transglycosylase</fullName>
        <ecNumber evidence="7">4.2.2.29</ecNumber>
    </recommendedName>
    <alternativeName>
        <fullName evidence="7">Peptidoglycan lytic transglycosylase</fullName>
    </alternativeName>
    <alternativeName>
        <fullName evidence="7">Peptidoglycan polymerization terminase</fullName>
    </alternativeName>
</protein>
<keyword evidence="4 7" id="KW-0472">Membrane</keyword>
<evidence type="ECO:0000313" key="9">
    <source>
        <dbReference type="Proteomes" id="UP001597252"/>
    </source>
</evidence>
<name>A0ABW4E676_9LACO</name>
<dbReference type="PANTHER" id="PTHR30518:SF2">
    <property type="entry name" value="ENDOLYTIC MUREIN TRANSGLYCOSYLASE"/>
    <property type="match status" value="1"/>
</dbReference>
<evidence type="ECO:0000256" key="6">
    <source>
        <dbReference type="ARBA" id="ARBA00023316"/>
    </source>
</evidence>
<dbReference type="Proteomes" id="UP001597252">
    <property type="component" value="Unassembled WGS sequence"/>
</dbReference>
<dbReference type="NCBIfam" id="TIGR00247">
    <property type="entry name" value="endolytic transglycosylase MltG"/>
    <property type="match status" value="1"/>
</dbReference>
<dbReference type="EC" id="4.2.2.29" evidence="7"/>
<feature type="transmembrane region" description="Helical" evidence="7">
    <location>
        <begin position="32"/>
        <end position="55"/>
    </location>
</feature>
<comment type="subcellular location">
    <subcellularLocation>
        <location evidence="7">Cell membrane</location>
        <topology evidence="7">Single-pass membrane protein</topology>
    </subcellularLocation>
</comment>
<sequence>MAVCVIRRKTLSKLDSRKKALHTAETQAVNHIVAWVVGIVITVLVIIAFMGYRYVHHALGAVDAKDNQSLTVTIPSGATTKMIGTRLENKGLIKSALVFNYYVKFHNVSNFQAGDYTLTKAESLPAIIRVLRGGSAASDSAGSVLVKEGVTADTVADAVDKLKTKDPQYTKANFIKLLKDENFFNQLEKQYPRLLKSAKAAKGVRYRLEGYLFPATYTVTKGESLKALITEMVGKTDSVMQNYYGSIARQGYSVQEVMTLASLVEREGVAATDRRTIAGVFFNRIATGMPLQSDISVMYALNTHKTHLTNKDTSVDSPYNLYVHTGYGPGPFNSPSETAIRAVLSPKDRDKGYLYFVANLKTGEILYATTLAQHEQNTAQFASDNGN</sequence>
<keyword evidence="1 7" id="KW-1003">Cell membrane</keyword>
<gene>
    <name evidence="7 8" type="primary">mltG</name>
    <name evidence="8" type="ORF">ACFQ5J_03565</name>
</gene>
<evidence type="ECO:0000256" key="3">
    <source>
        <dbReference type="ARBA" id="ARBA00022989"/>
    </source>
</evidence>
<dbReference type="RefSeq" id="WP_125750659.1">
    <property type="nucleotide sequence ID" value="NZ_JBHTON010000007.1"/>
</dbReference>
<comment type="catalytic activity">
    <reaction evidence="7">
        <text>a peptidoglycan chain = a peptidoglycan chain with N-acetyl-1,6-anhydromuramyl-[peptide] at the reducing end + a peptidoglycan chain with N-acetylglucosamine at the non-reducing end.</text>
        <dbReference type="EC" id="4.2.2.29"/>
    </reaction>
</comment>
<accession>A0ABW4E676</accession>
<comment type="caution">
    <text evidence="8">The sequence shown here is derived from an EMBL/GenBank/DDBJ whole genome shotgun (WGS) entry which is preliminary data.</text>
</comment>
<comment type="function">
    <text evidence="7">Functions as a peptidoglycan terminase that cleaves nascent peptidoglycan strands endolytically to terminate their elongation.</text>
</comment>
<evidence type="ECO:0000256" key="5">
    <source>
        <dbReference type="ARBA" id="ARBA00023239"/>
    </source>
</evidence>
<dbReference type="PANTHER" id="PTHR30518">
    <property type="entry name" value="ENDOLYTIC MUREIN TRANSGLYCOSYLASE"/>
    <property type="match status" value="1"/>
</dbReference>
<dbReference type="CDD" id="cd08010">
    <property type="entry name" value="MltG_like"/>
    <property type="match status" value="1"/>
</dbReference>
<evidence type="ECO:0000313" key="8">
    <source>
        <dbReference type="EMBL" id="MFD1484309.1"/>
    </source>
</evidence>
<dbReference type="Gene3D" id="3.30.1490.480">
    <property type="entry name" value="Endolytic murein transglycosylase"/>
    <property type="match status" value="1"/>
</dbReference>
<dbReference type="Pfam" id="PF02618">
    <property type="entry name" value="YceG"/>
    <property type="match status" value="1"/>
</dbReference>